<dbReference type="AlphaFoldDB" id="A0A6J6VG98"/>
<evidence type="ECO:0000313" key="1">
    <source>
        <dbReference type="EMBL" id="CAB4770063.1"/>
    </source>
</evidence>
<organism evidence="1">
    <name type="scientific">freshwater metagenome</name>
    <dbReference type="NCBI Taxonomy" id="449393"/>
    <lineage>
        <taxon>unclassified sequences</taxon>
        <taxon>metagenomes</taxon>
        <taxon>ecological metagenomes</taxon>
    </lineage>
</organism>
<gene>
    <name evidence="1" type="ORF">UFOPK2872_01106</name>
</gene>
<sequence>MATDDNDGLDVWKIGRNCIKHWNEVGANNEHLGGRVVHDVCNLWWSKSPVDIDADRIEQAARIEHFEVIDAVLVQKCNAVLRANASSLQCICNLARALVQLRPRLGLVALHKGNVGWLRGSVRADDACDVSNVIPHLGETSLYPNSTQERGHYL</sequence>
<name>A0A6J6VG98_9ZZZZ</name>
<reference evidence="1" key="1">
    <citation type="submission" date="2020-05" db="EMBL/GenBank/DDBJ databases">
        <authorList>
            <person name="Chiriac C."/>
            <person name="Salcher M."/>
            <person name="Ghai R."/>
            <person name="Kavagutti S V."/>
        </authorList>
    </citation>
    <scope>NUCLEOTIDE SEQUENCE</scope>
</reference>
<protein>
    <submittedName>
        <fullName evidence="1">Unannotated protein</fullName>
    </submittedName>
</protein>
<dbReference type="EMBL" id="CAEZZM010000160">
    <property type="protein sequence ID" value="CAB4770063.1"/>
    <property type="molecule type" value="Genomic_DNA"/>
</dbReference>
<proteinExistence type="predicted"/>
<accession>A0A6J6VG98</accession>